<evidence type="ECO:0000256" key="8">
    <source>
        <dbReference type="ARBA" id="ARBA00023136"/>
    </source>
</evidence>
<dbReference type="Pfam" id="PF03840">
    <property type="entry name" value="SecG"/>
    <property type="match status" value="1"/>
</dbReference>
<evidence type="ECO:0000256" key="6">
    <source>
        <dbReference type="ARBA" id="ARBA00022989"/>
    </source>
</evidence>
<comment type="function">
    <text evidence="9">Involved in protein export. Participates in an early event of protein translocation.</text>
</comment>
<name>A0A1G2F354_9BACT</name>
<dbReference type="Proteomes" id="UP000177810">
    <property type="component" value="Unassembled WGS sequence"/>
</dbReference>
<keyword evidence="9" id="KW-1003">Cell membrane</keyword>
<gene>
    <name evidence="10" type="ORF">A2V69_02275</name>
</gene>
<dbReference type="GO" id="GO:0005886">
    <property type="term" value="C:plasma membrane"/>
    <property type="evidence" value="ECO:0007669"/>
    <property type="project" value="UniProtKB-SubCell"/>
</dbReference>
<feature type="transmembrane region" description="Helical" evidence="9">
    <location>
        <begin position="49"/>
        <end position="70"/>
    </location>
</feature>
<evidence type="ECO:0000313" key="11">
    <source>
        <dbReference type="Proteomes" id="UP000177810"/>
    </source>
</evidence>
<keyword evidence="7 9" id="KW-0811">Translocation</keyword>
<comment type="caution">
    <text evidence="10">The sequence shown here is derived from an EMBL/GenBank/DDBJ whole genome shotgun (WGS) entry which is preliminary data.</text>
</comment>
<organism evidence="10 11">
    <name type="scientific">Candidatus Portnoybacteria bacterium RBG_13_40_8</name>
    <dbReference type="NCBI Taxonomy" id="1801990"/>
    <lineage>
        <taxon>Bacteria</taxon>
        <taxon>Candidatus Portnoyibacteriota</taxon>
    </lineage>
</organism>
<evidence type="ECO:0000256" key="5">
    <source>
        <dbReference type="ARBA" id="ARBA00022927"/>
    </source>
</evidence>
<evidence type="ECO:0000256" key="3">
    <source>
        <dbReference type="ARBA" id="ARBA00022448"/>
    </source>
</evidence>
<dbReference type="EMBL" id="MHMT01000019">
    <property type="protein sequence ID" value="OGZ32423.1"/>
    <property type="molecule type" value="Genomic_DNA"/>
</dbReference>
<keyword evidence="4 9" id="KW-0812">Transmembrane</keyword>
<keyword evidence="6 9" id="KW-1133">Transmembrane helix</keyword>
<evidence type="ECO:0000256" key="1">
    <source>
        <dbReference type="ARBA" id="ARBA00004141"/>
    </source>
</evidence>
<sequence>MENILNIVQIVIGGLLVITILFQQRGAGLSGTFGGEGGVYFKKRGAEKFVFIASIVLSVIFIVSAVIRMVI</sequence>
<feature type="transmembrane region" description="Helical" evidence="9">
    <location>
        <begin position="6"/>
        <end position="22"/>
    </location>
</feature>
<dbReference type="AlphaFoldDB" id="A0A1G2F354"/>
<dbReference type="GO" id="GO:0009306">
    <property type="term" value="P:protein secretion"/>
    <property type="evidence" value="ECO:0007669"/>
    <property type="project" value="UniProtKB-UniRule"/>
</dbReference>
<reference evidence="10 11" key="1">
    <citation type="journal article" date="2016" name="Nat. Commun.">
        <title>Thousands of microbial genomes shed light on interconnected biogeochemical processes in an aquifer system.</title>
        <authorList>
            <person name="Anantharaman K."/>
            <person name="Brown C.T."/>
            <person name="Hug L.A."/>
            <person name="Sharon I."/>
            <person name="Castelle C.J."/>
            <person name="Probst A.J."/>
            <person name="Thomas B.C."/>
            <person name="Singh A."/>
            <person name="Wilkins M.J."/>
            <person name="Karaoz U."/>
            <person name="Brodie E.L."/>
            <person name="Williams K.H."/>
            <person name="Hubbard S.S."/>
            <person name="Banfield J.F."/>
        </authorList>
    </citation>
    <scope>NUCLEOTIDE SEQUENCE [LARGE SCALE GENOMIC DNA]</scope>
</reference>
<evidence type="ECO:0000313" key="10">
    <source>
        <dbReference type="EMBL" id="OGZ32423.1"/>
    </source>
</evidence>
<comment type="similarity">
    <text evidence="2 9">Belongs to the SecG family.</text>
</comment>
<dbReference type="NCBIfam" id="TIGR00810">
    <property type="entry name" value="secG"/>
    <property type="match status" value="1"/>
</dbReference>
<dbReference type="InterPro" id="IPR004692">
    <property type="entry name" value="SecG"/>
</dbReference>
<evidence type="ECO:0000256" key="4">
    <source>
        <dbReference type="ARBA" id="ARBA00022692"/>
    </source>
</evidence>
<accession>A0A1G2F354</accession>
<keyword evidence="5 9" id="KW-0653">Protein transport</keyword>
<comment type="subcellular location">
    <subcellularLocation>
        <location evidence="9">Cell membrane</location>
        <topology evidence="9">Multi-pass membrane protein</topology>
    </subcellularLocation>
    <subcellularLocation>
        <location evidence="1">Membrane</location>
        <topology evidence="1">Multi-pass membrane protein</topology>
    </subcellularLocation>
</comment>
<evidence type="ECO:0000256" key="7">
    <source>
        <dbReference type="ARBA" id="ARBA00023010"/>
    </source>
</evidence>
<protein>
    <recommendedName>
        <fullName evidence="9">Protein-export membrane protein SecG</fullName>
    </recommendedName>
</protein>
<keyword evidence="8 9" id="KW-0472">Membrane</keyword>
<proteinExistence type="inferred from homology"/>
<evidence type="ECO:0000256" key="2">
    <source>
        <dbReference type="ARBA" id="ARBA00008445"/>
    </source>
</evidence>
<dbReference type="STRING" id="1801990.A2V69_02275"/>
<evidence type="ECO:0000256" key="9">
    <source>
        <dbReference type="RuleBase" id="RU365087"/>
    </source>
</evidence>
<keyword evidence="3 9" id="KW-0813">Transport</keyword>
<dbReference type="GO" id="GO:0015450">
    <property type="term" value="F:protein-transporting ATPase activity"/>
    <property type="evidence" value="ECO:0007669"/>
    <property type="project" value="UniProtKB-UniRule"/>
</dbReference>